<dbReference type="EMBL" id="KB320620">
    <property type="protein sequence ID" value="ELW67249.1"/>
    <property type="molecule type" value="Genomic_DNA"/>
</dbReference>
<reference evidence="4" key="2">
    <citation type="journal article" date="2013" name="Nat. Commun.">
        <title>Genome of the Chinese tree shrew.</title>
        <authorList>
            <person name="Fan Y."/>
            <person name="Huang Z.Y."/>
            <person name="Cao C.C."/>
            <person name="Chen C.S."/>
            <person name="Chen Y.X."/>
            <person name="Fan D.D."/>
            <person name="He J."/>
            <person name="Hou H.L."/>
            <person name="Hu L."/>
            <person name="Hu X.T."/>
            <person name="Jiang X.T."/>
            <person name="Lai R."/>
            <person name="Lang Y.S."/>
            <person name="Liang B."/>
            <person name="Liao S.G."/>
            <person name="Mu D."/>
            <person name="Ma Y.Y."/>
            <person name="Niu Y.Y."/>
            <person name="Sun X.Q."/>
            <person name="Xia J.Q."/>
            <person name="Xiao J."/>
            <person name="Xiong Z.Q."/>
            <person name="Xu L."/>
            <person name="Yang L."/>
            <person name="Zhang Y."/>
            <person name="Zhao W."/>
            <person name="Zhao X.D."/>
            <person name="Zheng Y.T."/>
            <person name="Zhou J.M."/>
            <person name="Zhu Y.B."/>
            <person name="Zhang G.J."/>
            <person name="Wang J."/>
            <person name="Yao Y.G."/>
        </authorList>
    </citation>
    <scope>NUCLEOTIDE SEQUENCE [LARGE SCALE GENOMIC DNA]</scope>
</reference>
<dbReference type="Proteomes" id="UP000011518">
    <property type="component" value="Unassembled WGS sequence"/>
</dbReference>
<dbReference type="GO" id="GO:0006508">
    <property type="term" value="P:proteolysis"/>
    <property type="evidence" value="ECO:0007669"/>
    <property type="project" value="UniProtKB-KW"/>
</dbReference>
<feature type="region of interest" description="Disordered" evidence="2">
    <location>
        <begin position="137"/>
        <end position="191"/>
    </location>
</feature>
<gene>
    <name evidence="3" type="ORF">TREES_T100015891</name>
</gene>
<keyword evidence="3" id="KW-0645">Protease</keyword>
<dbReference type="InParanoid" id="L9KXN0"/>
<name>L9KXN0_TUPCH</name>
<reference evidence="4" key="1">
    <citation type="submission" date="2012-07" db="EMBL/GenBank/DDBJ databases">
        <title>Genome of the Chinese tree shrew, a rising model animal genetically related to primates.</title>
        <authorList>
            <person name="Zhang G."/>
            <person name="Fan Y."/>
            <person name="Yao Y."/>
            <person name="Huang Z."/>
        </authorList>
    </citation>
    <scope>NUCLEOTIDE SEQUENCE [LARGE SCALE GENOMIC DNA]</scope>
</reference>
<dbReference type="AlphaFoldDB" id="L9KXN0"/>
<organism evidence="3 4">
    <name type="scientific">Tupaia chinensis</name>
    <name type="common">Chinese tree shrew</name>
    <name type="synonym">Tupaia belangeri chinensis</name>
    <dbReference type="NCBI Taxonomy" id="246437"/>
    <lineage>
        <taxon>Eukaryota</taxon>
        <taxon>Metazoa</taxon>
        <taxon>Chordata</taxon>
        <taxon>Craniata</taxon>
        <taxon>Vertebrata</taxon>
        <taxon>Euteleostomi</taxon>
        <taxon>Mammalia</taxon>
        <taxon>Eutheria</taxon>
        <taxon>Euarchontoglires</taxon>
        <taxon>Scandentia</taxon>
        <taxon>Tupaiidae</taxon>
        <taxon>Tupaia</taxon>
    </lineage>
</organism>
<dbReference type="GO" id="GO:0008233">
    <property type="term" value="F:peptidase activity"/>
    <property type="evidence" value="ECO:0007669"/>
    <property type="project" value="UniProtKB-KW"/>
</dbReference>
<feature type="compositionally biased region" description="Basic and acidic residues" evidence="2">
    <location>
        <begin position="137"/>
        <end position="150"/>
    </location>
</feature>
<evidence type="ECO:0000256" key="1">
    <source>
        <dbReference type="SAM" id="Coils"/>
    </source>
</evidence>
<keyword evidence="1" id="KW-0175">Coiled coil</keyword>
<keyword evidence="4" id="KW-1185">Reference proteome</keyword>
<evidence type="ECO:0000256" key="2">
    <source>
        <dbReference type="SAM" id="MobiDB-lite"/>
    </source>
</evidence>
<dbReference type="STRING" id="246437.L9KXN0"/>
<proteinExistence type="predicted"/>
<evidence type="ECO:0000313" key="3">
    <source>
        <dbReference type="EMBL" id="ELW67249.1"/>
    </source>
</evidence>
<evidence type="ECO:0000313" key="4">
    <source>
        <dbReference type="Proteomes" id="UP000011518"/>
    </source>
</evidence>
<keyword evidence="3" id="KW-0378">Hydrolase</keyword>
<feature type="compositionally biased region" description="Basic residues" evidence="2">
    <location>
        <begin position="178"/>
        <end position="191"/>
    </location>
</feature>
<protein>
    <submittedName>
        <fullName evidence="3">26S protease regulatory subunit 10B</fullName>
    </submittedName>
</protein>
<feature type="coiled-coil region" evidence="1">
    <location>
        <begin position="12"/>
        <end position="50"/>
    </location>
</feature>
<accession>L9KXN0</accession>
<sequence length="191" mass="21666">MVDPRDEALQDYRKELLEHKEMDGRLKELREQWKELIKQYEKDVELTEQEEARESDFKQTCGLTGCGQALYTLDSREGWGDCALPLPLLSVPGDEAHVTGLLPTPSLLQRLKVSPNREKPWSAGRFFSICVKKKSGQREHKSNGIYERRAQPPAASTGSAKGLDPGSGLHVAEYHQAAGHRRREQCKRQRS</sequence>